<gene>
    <name evidence="1" type="ORF">GCM10011358_29260</name>
</gene>
<name>A0ABQ1QUY1_9RHOB</name>
<dbReference type="RefSeq" id="WP_188529119.1">
    <property type="nucleotide sequence ID" value="NZ_BMGI01000005.1"/>
</dbReference>
<dbReference type="EMBL" id="BMGI01000005">
    <property type="protein sequence ID" value="GGD43583.1"/>
    <property type="molecule type" value="Genomic_DNA"/>
</dbReference>
<proteinExistence type="predicted"/>
<evidence type="ECO:0008006" key="3">
    <source>
        <dbReference type="Google" id="ProtNLM"/>
    </source>
</evidence>
<comment type="caution">
    <text evidence="1">The sequence shown here is derived from an EMBL/GenBank/DDBJ whole genome shotgun (WGS) entry which is preliminary data.</text>
</comment>
<organism evidence="1 2">
    <name type="scientific">Sinisalibacter lacisalsi</name>
    <dbReference type="NCBI Taxonomy" id="1526570"/>
    <lineage>
        <taxon>Bacteria</taxon>
        <taxon>Pseudomonadati</taxon>
        <taxon>Pseudomonadota</taxon>
        <taxon>Alphaproteobacteria</taxon>
        <taxon>Rhodobacterales</taxon>
        <taxon>Roseobacteraceae</taxon>
        <taxon>Sinisalibacter</taxon>
    </lineage>
</organism>
<dbReference type="Proteomes" id="UP000617355">
    <property type="component" value="Unassembled WGS sequence"/>
</dbReference>
<evidence type="ECO:0000313" key="2">
    <source>
        <dbReference type="Proteomes" id="UP000617355"/>
    </source>
</evidence>
<reference evidence="2" key="1">
    <citation type="journal article" date="2019" name="Int. J. Syst. Evol. Microbiol.">
        <title>The Global Catalogue of Microorganisms (GCM) 10K type strain sequencing project: providing services to taxonomists for standard genome sequencing and annotation.</title>
        <authorList>
            <consortium name="The Broad Institute Genomics Platform"/>
            <consortium name="The Broad Institute Genome Sequencing Center for Infectious Disease"/>
            <person name="Wu L."/>
            <person name="Ma J."/>
        </authorList>
    </citation>
    <scope>NUCLEOTIDE SEQUENCE [LARGE SCALE GENOMIC DNA]</scope>
    <source>
        <strain evidence="2">CGMCC 1.12922</strain>
    </source>
</reference>
<sequence length="209" mass="22169">MDDVNGPDRAEALIARIEAETEAELARIRAEAEAEAAAEIKAAHAQARARVQAEIAGLRRTRSEALRFEAARLDTARRQLRGREARAEIEAGLPALEAALAALWGEAETRIGWARAALRLAVARLGPGDWTVAHPGDLTPGEIDRLAGEVTQATGTAPAFETDTTIGAGLRIRTATAWLDASLAALIADREATGAALLAEIAREKEDRA</sequence>
<evidence type="ECO:0000313" key="1">
    <source>
        <dbReference type="EMBL" id="GGD43583.1"/>
    </source>
</evidence>
<protein>
    <recommendedName>
        <fullName evidence="3">V-type ATP synthase subunit E</fullName>
    </recommendedName>
</protein>
<keyword evidence="2" id="KW-1185">Reference proteome</keyword>
<accession>A0ABQ1QUY1</accession>